<gene>
    <name evidence="1" type="ORF">PIB30_067322</name>
</gene>
<evidence type="ECO:0000313" key="2">
    <source>
        <dbReference type="Proteomes" id="UP001341840"/>
    </source>
</evidence>
<dbReference type="PANTHER" id="PTHR45084">
    <property type="entry name" value="ERAD-ASSOCIATED E3 UBIQUITIN-PROTEIN LIGASE COMPONENT HRD3A-RELATED"/>
    <property type="match status" value="1"/>
</dbReference>
<dbReference type="InterPro" id="IPR011990">
    <property type="entry name" value="TPR-like_helical_dom_sf"/>
</dbReference>
<dbReference type="Pfam" id="PF08238">
    <property type="entry name" value="Sel1"/>
    <property type="match status" value="3"/>
</dbReference>
<dbReference type="Proteomes" id="UP001341840">
    <property type="component" value="Unassembled WGS sequence"/>
</dbReference>
<dbReference type="Gene3D" id="1.25.40.10">
    <property type="entry name" value="Tetratricopeptide repeat domain"/>
    <property type="match status" value="1"/>
</dbReference>
<accession>A0ABU6SPG7</accession>
<dbReference type="SUPFAM" id="SSF81901">
    <property type="entry name" value="HCP-like"/>
    <property type="match status" value="2"/>
</dbReference>
<dbReference type="InterPro" id="IPR044623">
    <property type="entry name" value="HRD3"/>
</dbReference>
<dbReference type="SMART" id="SM00671">
    <property type="entry name" value="SEL1"/>
    <property type="match status" value="3"/>
</dbReference>
<keyword evidence="2" id="KW-1185">Reference proteome</keyword>
<evidence type="ECO:0000313" key="1">
    <source>
        <dbReference type="EMBL" id="MED6137693.1"/>
    </source>
</evidence>
<reference evidence="1 2" key="1">
    <citation type="journal article" date="2023" name="Plants (Basel)">
        <title>Bridging the Gap: Combining Genomics and Transcriptomics Approaches to Understand Stylosanthes scabra, an Orphan Legume from the Brazilian Caatinga.</title>
        <authorList>
            <person name="Ferreira-Neto J.R.C."/>
            <person name="da Silva M.D."/>
            <person name="Binneck E."/>
            <person name="de Melo N.F."/>
            <person name="da Silva R.H."/>
            <person name="de Melo A.L.T.M."/>
            <person name="Pandolfi V."/>
            <person name="Bustamante F.O."/>
            <person name="Brasileiro-Vidal A.C."/>
            <person name="Benko-Iseppon A.M."/>
        </authorList>
    </citation>
    <scope>NUCLEOTIDE SEQUENCE [LARGE SCALE GENOMIC DNA]</scope>
    <source>
        <tissue evidence="1">Leaves</tissue>
    </source>
</reference>
<organism evidence="1 2">
    <name type="scientific">Stylosanthes scabra</name>
    <dbReference type="NCBI Taxonomy" id="79078"/>
    <lineage>
        <taxon>Eukaryota</taxon>
        <taxon>Viridiplantae</taxon>
        <taxon>Streptophyta</taxon>
        <taxon>Embryophyta</taxon>
        <taxon>Tracheophyta</taxon>
        <taxon>Spermatophyta</taxon>
        <taxon>Magnoliopsida</taxon>
        <taxon>eudicotyledons</taxon>
        <taxon>Gunneridae</taxon>
        <taxon>Pentapetalae</taxon>
        <taxon>rosids</taxon>
        <taxon>fabids</taxon>
        <taxon>Fabales</taxon>
        <taxon>Fabaceae</taxon>
        <taxon>Papilionoideae</taxon>
        <taxon>50 kb inversion clade</taxon>
        <taxon>dalbergioids sensu lato</taxon>
        <taxon>Dalbergieae</taxon>
        <taxon>Pterocarpus clade</taxon>
        <taxon>Stylosanthes</taxon>
    </lineage>
</organism>
<proteinExistence type="predicted"/>
<dbReference type="EMBL" id="JASCZI010061116">
    <property type="protein sequence ID" value="MED6137693.1"/>
    <property type="molecule type" value="Genomic_DNA"/>
</dbReference>
<name>A0ABU6SPG7_9FABA</name>
<comment type="caution">
    <text evidence="1">The sequence shown here is derived from an EMBL/GenBank/DDBJ whole genome shotgun (WGS) entry which is preliminary data.</text>
</comment>
<dbReference type="InterPro" id="IPR006597">
    <property type="entry name" value="Sel1-like"/>
</dbReference>
<dbReference type="PANTHER" id="PTHR45084:SF1">
    <property type="entry name" value="ERAD-ASSOCIATED E3 UBIQUITIN-PROTEIN LIGASE COMPONENT HRD3A-RELATED"/>
    <property type="match status" value="1"/>
</dbReference>
<protein>
    <submittedName>
        <fullName evidence="1">Uncharacterized protein</fullName>
    </submittedName>
</protein>
<sequence length="146" mass="16550">MKLPIKIGFIKLLGEIYARGAGVERNFTKAIEWLGLACRQQLYSAYNDMGYLYVNGYGVEKENYTKAKEYFEKAADNDEFGGHYNLGVMYLKGIEVKRDVKLACNFFVVAANHGQPKAFYQLAKIFHIGVEFKKNIPLVGTPPKPK</sequence>